<dbReference type="Proteomes" id="UP000448867">
    <property type="component" value="Unassembled WGS sequence"/>
</dbReference>
<organism evidence="3 4">
    <name type="scientific">Metabacillus lacus</name>
    <dbReference type="NCBI Taxonomy" id="1983721"/>
    <lineage>
        <taxon>Bacteria</taxon>
        <taxon>Bacillati</taxon>
        <taxon>Bacillota</taxon>
        <taxon>Bacilli</taxon>
        <taxon>Bacillales</taxon>
        <taxon>Bacillaceae</taxon>
        <taxon>Metabacillus</taxon>
    </lineage>
</organism>
<dbReference type="InterPro" id="IPR025889">
    <property type="entry name" value="GSP17M-like_dom"/>
</dbReference>
<gene>
    <name evidence="3" type="ORF">GJU40_17395</name>
</gene>
<dbReference type="AlphaFoldDB" id="A0A7X2M0C0"/>
<evidence type="ECO:0000259" key="2">
    <source>
        <dbReference type="Pfam" id="PF11181"/>
    </source>
</evidence>
<dbReference type="RefSeq" id="WP_154309369.1">
    <property type="nucleotide sequence ID" value="NZ_WKKI01000050.1"/>
</dbReference>
<comment type="caution">
    <text evidence="3">The sequence shown here is derived from an EMBL/GenBank/DDBJ whole genome shotgun (WGS) entry which is preliminary data.</text>
</comment>
<dbReference type="EMBL" id="WKKI01000050">
    <property type="protein sequence ID" value="MRX73913.1"/>
    <property type="molecule type" value="Genomic_DNA"/>
</dbReference>
<keyword evidence="4" id="KW-1185">Reference proteome</keyword>
<sequence>MDKFDRSIVGVYDNEREAIRAVEELKSQGYRAEDISIIGKNSDEVDTVTEETGTKTGEGAASGAAAGGALGGLTGLLAGVGALAIPGIGPIVAAGPLAATLAGAAAGAGVGGIAGALIGLGVPEEEADRYDAYVKEGKILVLVGTDEDRGSGTFGNDTDRDRSAAGTGAATSGGLGTRDAVRGEFLGENNVTGGSLGGVNKDYSIDERGTSSLVDEDGMGEERRNIPLRDAQIDSSSSVNGKFHQ</sequence>
<dbReference type="Pfam" id="PF11181">
    <property type="entry name" value="YflT"/>
    <property type="match status" value="1"/>
</dbReference>
<feature type="compositionally biased region" description="Polar residues" evidence="1">
    <location>
        <begin position="233"/>
        <end position="245"/>
    </location>
</feature>
<dbReference type="PANTHER" id="PTHR36109">
    <property type="entry name" value="MEMBRANE PROTEIN-RELATED"/>
    <property type="match status" value="1"/>
</dbReference>
<feature type="domain" description="General stress protein 17M-like" evidence="2">
    <location>
        <begin position="8"/>
        <end position="77"/>
    </location>
</feature>
<reference evidence="3 4" key="1">
    <citation type="submission" date="2019-11" db="EMBL/GenBank/DDBJ databases">
        <title>Bacillus lacus genome.</title>
        <authorList>
            <person name="Allen C.J."/>
            <person name="Newman J.D."/>
        </authorList>
    </citation>
    <scope>NUCLEOTIDE SEQUENCE [LARGE SCALE GENOMIC DNA]</scope>
    <source>
        <strain evidence="3 4">KCTC 33946</strain>
    </source>
</reference>
<dbReference type="InterPro" id="IPR052948">
    <property type="entry name" value="Low_temp-induced_all0457"/>
</dbReference>
<evidence type="ECO:0000313" key="3">
    <source>
        <dbReference type="EMBL" id="MRX73913.1"/>
    </source>
</evidence>
<protein>
    <recommendedName>
        <fullName evidence="2">General stress protein 17M-like domain-containing protein</fullName>
    </recommendedName>
</protein>
<evidence type="ECO:0000256" key="1">
    <source>
        <dbReference type="SAM" id="MobiDB-lite"/>
    </source>
</evidence>
<name>A0A7X2M0C0_9BACI</name>
<dbReference type="OrthoDB" id="118405at2"/>
<proteinExistence type="predicted"/>
<evidence type="ECO:0000313" key="4">
    <source>
        <dbReference type="Proteomes" id="UP000448867"/>
    </source>
</evidence>
<dbReference type="PANTHER" id="PTHR36109:SF2">
    <property type="entry name" value="MEMBRANE PROTEIN"/>
    <property type="match status" value="1"/>
</dbReference>
<feature type="region of interest" description="Disordered" evidence="1">
    <location>
        <begin position="149"/>
        <end position="178"/>
    </location>
</feature>
<feature type="region of interest" description="Disordered" evidence="1">
    <location>
        <begin position="196"/>
        <end position="245"/>
    </location>
</feature>
<accession>A0A7X2M0C0</accession>